<gene>
    <name evidence="9" type="ORF">DY78_GL002001</name>
</gene>
<feature type="transmembrane region" description="Helical" evidence="8">
    <location>
        <begin position="213"/>
        <end position="229"/>
    </location>
</feature>
<keyword evidence="6 8" id="KW-1133">Transmembrane helix</keyword>
<evidence type="ECO:0000256" key="2">
    <source>
        <dbReference type="ARBA" id="ARBA00006669"/>
    </source>
</evidence>
<evidence type="ECO:0000256" key="4">
    <source>
        <dbReference type="ARBA" id="ARBA00022475"/>
    </source>
</evidence>
<dbReference type="PANTHER" id="PTHR36122">
    <property type="entry name" value="NICOTINAMIDE RIBOSIDE TRANSPORTER PNUC"/>
    <property type="match status" value="1"/>
</dbReference>
<dbReference type="AlphaFoldDB" id="A0A0R2NFR4"/>
<proteinExistence type="inferred from homology"/>
<evidence type="ECO:0000256" key="6">
    <source>
        <dbReference type="ARBA" id="ARBA00022989"/>
    </source>
</evidence>
<feature type="transmembrane region" description="Helical" evidence="8">
    <location>
        <begin position="241"/>
        <end position="261"/>
    </location>
</feature>
<keyword evidence="4" id="KW-1003">Cell membrane</keyword>
<evidence type="ECO:0000313" key="10">
    <source>
        <dbReference type="Proteomes" id="UP000050920"/>
    </source>
</evidence>
<feature type="transmembrane region" description="Helical" evidence="8">
    <location>
        <begin position="72"/>
        <end position="90"/>
    </location>
</feature>
<sequence>MFYFMENIFIHHHWGTAIINGWHALPAALREVFSFQRNVHELKTLWPITKLMMSLMLLATIGSFLFGQDFGFNGWIGLITGMAVVLNLILVDQGRLTNYSWGLLGCAVWLVIAINNRLIGDIASQSFYVIMQFVGMAVWHTQLNEQGDQSELASRKFSWLDGLFWFVVTAVIYAIVLYFSKRLHGTQVYLDATLLPLGIVGQVLMTYGYRSQWVAWITLDLINVIIWFNQLKTVSPAATSMFVLQIIMLINALYGAYLWFYGQQAEKPANN</sequence>
<evidence type="ECO:0000256" key="3">
    <source>
        <dbReference type="ARBA" id="ARBA00022448"/>
    </source>
</evidence>
<evidence type="ECO:0000256" key="1">
    <source>
        <dbReference type="ARBA" id="ARBA00004651"/>
    </source>
</evidence>
<evidence type="ECO:0000256" key="7">
    <source>
        <dbReference type="ARBA" id="ARBA00023136"/>
    </source>
</evidence>
<organism evidence="9 10">
    <name type="scientific">Lactiplantibacillus fabifermentans DSM 21115</name>
    <dbReference type="NCBI Taxonomy" id="1413187"/>
    <lineage>
        <taxon>Bacteria</taxon>
        <taxon>Bacillati</taxon>
        <taxon>Bacillota</taxon>
        <taxon>Bacilli</taxon>
        <taxon>Lactobacillales</taxon>
        <taxon>Lactobacillaceae</taxon>
        <taxon>Lactiplantibacillus</taxon>
    </lineage>
</organism>
<comment type="similarity">
    <text evidence="2">Belongs to the nicotinamide ribonucleoside (NR) uptake permease (TC 4.B.1) family.</text>
</comment>
<evidence type="ECO:0000256" key="8">
    <source>
        <dbReference type="SAM" id="Phobius"/>
    </source>
</evidence>
<dbReference type="GO" id="GO:0034257">
    <property type="term" value="F:nicotinamide riboside transmembrane transporter activity"/>
    <property type="evidence" value="ECO:0007669"/>
    <property type="project" value="InterPro"/>
</dbReference>
<evidence type="ECO:0000313" key="9">
    <source>
        <dbReference type="EMBL" id="KRO22483.1"/>
    </source>
</evidence>
<dbReference type="EMBL" id="AYGX02000175">
    <property type="protein sequence ID" value="KRO22483.1"/>
    <property type="molecule type" value="Genomic_DNA"/>
</dbReference>
<accession>A0A0R2NFR4</accession>
<dbReference type="PANTHER" id="PTHR36122:SF2">
    <property type="entry name" value="NICOTINAMIDE RIBOSIDE TRANSPORTER PNUC"/>
    <property type="match status" value="1"/>
</dbReference>
<dbReference type="NCBIfam" id="TIGR01528">
    <property type="entry name" value="NMN_trans_PnuC"/>
    <property type="match status" value="1"/>
</dbReference>
<comment type="caution">
    <text evidence="9">The sequence shown here is derived from an EMBL/GenBank/DDBJ whole genome shotgun (WGS) entry which is preliminary data.</text>
</comment>
<comment type="subcellular location">
    <subcellularLocation>
        <location evidence="1">Cell membrane</location>
        <topology evidence="1">Multi-pass membrane protein</topology>
    </subcellularLocation>
</comment>
<dbReference type="Pfam" id="PF04973">
    <property type="entry name" value="NMN_transporter"/>
    <property type="match status" value="1"/>
</dbReference>
<keyword evidence="5 8" id="KW-0812">Transmembrane</keyword>
<feature type="transmembrane region" description="Helical" evidence="8">
    <location>
        <begin position="45"/>
        <end position="65"/>
    </location>
</feature>
<keyword evidence="7 8" id="KW-0472">Membrane</keyword>
<evidence type="ECO:0000256" key="5">
    <source>
        <dbReference type="ARBA" id="ARBA00022692"/>
    </source>
</evidence>
<dbReference type="Proteomes" id="UP000050920">
    <property type="component" value="Unassembled WGS sequence"/>
</dbReference>
<reference evidence="9 10" key="1">
    <citation type="journal article" date="2015" name="Genome Announc.">
        <title>Expanding the biotechnology potential of lactobacilli through comparative genomics of 213 strains and associated genera.</title>
        <authorList>
            <person name="Sun Z."/>
            <person name="Harris H.M."/>
            <person name="McCann A."/>
            <person name="Guo C."/>
            <person name="Argimon S."/>
            <person name="Zhang W."/>
            <person name="Yang X."/>
            <person name="Jeffery I.B."/>
            <person name="Cooney J.C."/>
            <person name="Kagawa T.F."/>
            <person name="Liu W."/>
            <person name="Song Y."/>
            <person name="Salvetti E."/>
            <person name="Wrobel A."/>
            <person name="Rasinkangas P."/>
            <person name="Parkhill J."/>
            <person name="Rea M.C."/>
            <person name="O'Sullivan O."/>
            <person name="Ritari J."/>
            <person name="Douillard F.P."/>
            <person name="Paul Ross R."/>
            <person name="Yang R."/>
            <person name="Briner A.E."/>
            <person name="Felis G.E."/>
            <person name="de Vos W.M."/>
            <person name="Barrangou R."/>
            <person name="Klaenhammer T.R."/>
            <person name="Caufield P.W."/>
            <person name="Cui Y."/>
            <person name="Zhang H."/>
            <person name="O'Toole P.W."/>
        </authorList>
    </citation>
    <scope>NUCLEOTIDE SEQUENCE [LARGE SCALE GENOMIC DNA]</scope>
    <source>
        <strain evidence="9 10">DSM 21115</strain>
    </source>
</reference>
<keyword evidence="3" id="KW-0813">Transport</keyword>
<dbReference type="InterPro" id="IPR006419">
    <property type="entry name" value="NMN_transpt_PnuC"/>
</dbReference>
<name>A0A0R2NFR4_9LACO</name>
<keyword evidence="10" id="KW-1185">Reference proteome</keyword>
<feature type="transmembrane region" description="Helical" evidence="8">
    <location>
        <begin position="96"/>
        <end position="114"/>
    </location>
</feature>
<protein>
    <submittedName>
        <fullName evidence="9">Transport protein</fullName>
    </submittedName>
</protein>
<dbReference type="GO" id="GO:0005886">
    <property type="term" value="C:plasma membrane"/>
    <property type="evidence" value="ECO:0007669"/>
    <property type="project" value="UniProtKB-SubCell"/>
</dbReference>
<feature type="transmembrane region" description="Helical" evidence="8">
    <location>
        <begin position="162"/>
        <end position="179"/>
    </location>
</feature>